<evidence type="ECO:0000313" key="3">
    <source>
        <dbReference type="Proteomes" id="UP000772434"/>
    </source>
</evidence>
<feature type="region of interest" description="Disordered" evidence="1">
    <location>
        <begin position="85"/>
        <end position="146"/>
    </location>
</feature>
<feature type="compositionally biased region" description="Polar residues" evidence="1">
    <location>
        <begin position="87"/>
        <end position="104"/>
    </location>
</feature>
<protein>
    <submittedName>
        <fullName evidence="2">Uncharacterized protein</fullName>
    </submittedName>
</protein>
<organism evidence="2 3">
    <name type="scientific">Rhodocollybia butyracea</name>
    <dbReference type="NCBI Taxonomy" id="206335"/>
    <lineage>
        <taxon>Eukaryota</taxon>
        <taxon>Fungi</taxon>
        <taxon>Dikarya</taxon>
        <taxon>Basidiomycota</taxon>
        <taxon>Agaricomycotina</taxon>
        <taxon>Agaricomycetes</taxon>
        <taxon>Agaricomycetidae</taxon>
        <taxon>Agaricales</taxon>
        <taxon>Marasmiineae</taxon>
        <taxon>Omphalotaceae</taxon>
        <taxon>Rhodocollybia</taxon>
    </lineage>
</organism>
<dbReference type="Proteomes" id="UP000772434">
    <property type="component" value="Unassembled WGS sequence"/>
</dbReference>
<keyword evidence="3" id="KW-1185">Reference proteome</keyword>
<sequence>MIDTRAISPTWDIENENNNLPGDSQNIPDDASGSGTRHTPDIFGAELAQTSNSAPLVSGLGSQPAPGFTSQVDRISGRLGIRRAPSMFNSHTSRASSISGSQSLAAGDDDDSQDSYETPTPTPGPSRKREAADSLPSTAKKTRLSSGSQAIGLIGAAMDRFTDAMIDVIAPPPPVVQPGIPMMSASTSNVIGTPRSLRRQVALARVQDEALTVDDRVDLFEMFEKDSVLVESYLAFTIPELRENWIKRKLNALQGYV</sequence>
<gene>
    <name evidence="2" type="ORF">BDP27DRAFT_1342437</name>
</gene>
<evidence type="ECO:0000256" key="1">
    <source>
        <dbReference type="SAM" id="MobiDB-lite"/>
    </source>
</evidence>
<accession>A0A9P5P8K5</accession>
<dbReference type="AlphaFoldDB" id="A0A9P5P8K5"/>
<evidence type="ECO:0000313" key="2">
    <source>
        <dbReference type="EMBL" id="KAF9058933.1"/>
    </source>
</evidence>
<proteinExistence type="predicted"/>
<feature type="compositionally biased region" description="Polar residues" evidence="1">
    <location>
        <begin position="135"/>
        <end position="146"/>
    </location>
</feature>
<feature type="region of interest" description="Disordered" evidence="1">
    <location>
        <begin position="1"/>
        <end position="44"/>
    </location>
</feature>
<dbReference type="EMBL" id="JADNRY010000336">
    <property type="protein sequence ID" value="KAF9058933.1"/>
    <property type="molecule type" value="Genomic_DNA"/>
</dbReference>
<reference evidence="2" key="1">
    <citation type="submission" date="2020-11" db="EMBL/GenBank/DDBJ databases">
        <authorList>
            <consortium name="DOE Joint Genome Institute"/>
            <person name="Ahrendt S."/>
            <person name="Riley R."/>
            <person name="Andreopoulos W."/>
            <person name="Labutti K."/>
            <person name="Pangilinan J."/>
            <person name="Ruiz-Duenas F.J."/>
            <person name="Barrasa J.M."/>
            <person name="Sanchez-Garcia M."/>
            <person name="Camarero S."/>
            <person name="Miyauchi S."/>
            <person name="Serrano A."/>
            <person name="Linde D."/>
            <person name="Babiker R."/>
            <person name="Drula E."/>
            <person name="Ayuso-Fernandez I."/>
            <person name="Pacheco R."/>
            <person name="Padilla G."/>
            <person name="Ferreira P."/>
            <person name="Barriuso J."/>
            <person name="Kellner H."/>
            <person name="Castanera R."/>
            <person name="Alfaro M."/>
            <person name="Ramirez L."/>
            <person name="Pisabarro A.G."/>
            <person name="Kuo A."/>
            <person name="Tritt A."/>
            <person name="Lipzen A."/>
            <person name="He G."/>
            <person name="Yan M."/>
            <person name="Ng V."/>
            <person name="Cullen D."/>
            <person name="Martin F."/>
            <person name="Rosso M.-N."/>
            <person name="Henrissat B."/>
            <person name="Hibbett D."/>
            <person name="Martinez A.T."/>
            <person name="Grigoriev I.V."/>
        </authorList>
    </citation>
    <scope>NUCLEOTIDE SEQUENCE</scope>
    <source>
        <strain evidence="2">AH 40177</strain>
    </source>
</reference>
<name>A0A9P5P8K5_9AGAR</name>
<feature type="compositionally biased region" description="Polar residues" evidence="1">
    <location>
        <begin position="16"/>
        <end position="37"/>
    </location>
</feature>
<comment type="caution">
    <text evidence="2">The sequence shown here is derived from an EMBL/GenBank/DDBJ whole genome shotgun (WGS) entry which is preliminary data.</text>
</comment>